<protein>
    <submittedName>
        <fullName evidence="3">Uncharacterized protein</fullName>
    </submittedName>
</protein>
<dbReference type="RefSeq" id="WP_073824380.1">
    <property type="nucleotide sequence ID" value="NZ_MQVS01000005.1"/>
</dbReference>
<dbReference type="OrthoDB" id="3249401at2"/>
<feature type="region of interest" description="Disordered" evidence="1">
    <location>
        <begin position="326"/>
        <end position="345"/>
    </location>
</feature>
<evidence type="ECO:0000256" key="1">
    <source>
        <dbReference type="SAM" id="MobiDB-lite"/>
    </source>
</evidence>
<dbReference type="AlphaFoldDB" id="A0A1Q5PVY0"/>
<keyword evidence="2" id="KW-0812">Transmembrane</keyword>
<dbReference type="Proteomes" id="UP000185612">
    <property type="component" value="Unassembled WGS sequence"/>
</dbReference>
<dbReference type="EMBL" id="MQVS01000005">
    <property type="protein sequence ID" value="OKL51773.1"/>
    <property type="molecule type" value="Genomic_DNA"/>
</dbReference>
<reference evidence="4" key="1">
    <citation type="submission" date="2016-12" db="EMBL/GenBank/DDBJ databases">
        <authorList>
            <person name="Meng X."/>
        </authorList>
    </citation>
    <scope>NUCLEOTIDE SEQUENCE [LARGE SCALE GENOMIC DNA]</scope>
    <source>
        <strain evidence="4">DSM 20732</strain>
    </source>
</reference>
<organism evidence="3 4">
    <name type="scientific">Buchananella hordeovulneris</name>
    <dbReference type="NCBI Taxonomy" id="52770"/>
    <lineage>
        <taxon>Bacteria</taxon>
        <taxon>Bacillati</taxon>
        <taxon>Actinomycetota</taxon>
        <taxon>Actinomycetes</taxon>
        <taxon>Actinomycetales</taxon>
        <taxon>Actinomycetaceae</taxon>
        <taxon>Buchananella</taxon>
    </lineage>
</organism>
<evidence type="ECO:0000313" key="4">
    <source>
        <dbReference type="Proteomes" id="UP000185612"/>
    </source>
</evidence>
<keyword evidence="2" id="KW-0472">Membrane</keyword>
<dbReference type="InParanoid" id="A0A1Q5PVY0"/>
<name>A0A1Q5PVY0_9ACTO</name>
<gene>
    <name evidence="3" type="ORF">BSZ40_06385</name>
</gene>
<feature type="transmembrane region" description="Helical" evidence="2">
    <location>
        <begin position="198"/>
        <end position="219"/>
    </location>
</feature>
<sequence>MKNIRLTLRHLVALLGALAAVFALVAVLSLTVWKPVERINAALTGQRAPYVLTAPGVLSLYPGDVTITVKAAGADSPVVLALGRSADVKAWVGQAEHATVVGIVDWETLQVDKSAAAPPASGAPTAAATPSAEGSAAPEDANPAGSDLWIKEATGTGQATLQWSPARAEQVSILAATDGLQAAPQVTISWKAPPQRSFFTPALLLTALFAAAAAGVWYLESVENRERARRREVAAKRAARRAATSSMLATIDPHAVAPVSRREVVEPEEDTPALTGIAGFVSGLLARFTAPRAGQAEPTDPPATAVPSPDLSVAAAAAPTAAAVVDLPPPTAEPQPAAEATSAGDRKSLAARLARKVAAKAGVAAQESLGELADEQLAKLEDADGLTALGQSLPQADESPLAAVTPDWAQARQELEAVAADESVGSLGEAAQALADGDVAGRLQEAAEGLAGRGLQGGAKAAGAFVLKKWRKVKPAPAQAALPEFTELADAPAPDGQPSTPPPAAEDFGPAPLQGLLQRMKERGLEVDLPQEEEQ</sequence>
<comment type="caution">
    <text evidence="3">The sequence shown here is derived from an EMBL/GenBank/DDBJ whole genome shotgun (WGS) entry which is preliminary data.</text>
</comment>
<feature type="region of interest" description="Disordered" evidence="1">
    <location>
        <begin position="485"/>
        <end position="535"/>
    </location>
</feature>
<dbReference type="STRING" id="52770.BSZ40_06385"/>
<feature type="compositionally biased region" description="Low complexity" evidence="1">
    <location>
        <begin position="115"/>
        <end position="139"/>
    </location>
</feature>
<accession>A0A1Q5PVY0</accession>
<evidence type="ECO:0000256" key="2">
    <source>
        <dbReference type="SAM" id="Phobius"/>
    </source>
</evidence>
<feature type="compositionally biased region" description="Low complexity" evidence="1">
    <location>
        <begin position="334"/>
        <end position="343"/>
    </location>
</feature>
<evidence type="ECO:0000313" key="3">
    <source>
        <dbReference type="EMBL" id="OKL51773.1"/>
    </source>
</evidence>
<keyword evidence="2" id="KW-1133">Transmembrane helix</keyword>
<feature type="region of interest" description="Disordered" evidence="1">
    <location>
        <begin position="115"/>
        <end position="147"/>
    </location>
</feature>
<proteinExistence type="predicted"/>
<keyword evidence="4" id="KW-1185">Reference proteome</keyword>